<evidence type="ECO:0000313" key="2">
    <source>
        <dbReference type="EMBL" id="KGX93126.1"/>
    </source>
</evidence>
<dbReference type="Pfam" id="PF01522">
    <property type="entry name" value="Polysacc_deac_1"/>
    <property type="match status" value="1"/>
</dbReference>
<dbReference type="InterPro" id="IPR050248">
    <property type="entry name" value="Polysacc_deacetylase_ArnD"/>
</dbReference>
<feature type="domain" description="NodB homology" evidence="1">
    <location>
        <begin position="130"/>
        <end position="306"/>
    </location>
</feature>
<organism evidence="2 3">
    <name type="scientific">Pontibacillus halophilus JSM 076056 = DSM 19796</name>
    <dbReference type="NCBI Taxonomy" id="1385510"/>
    <lineage>
        <taxon>Bacteria</taxon>
        <taxon>Bacillati</taxon>
        <taxon>Bacillota</taxon>
        <taxon>Bacilli</taxon>
        <taxon>Bacillales</taxon>
        <taxon>Bacillaceae</taxon>
        <taxon>Pontibacillus</taxon>
    </lineage>
</organism>
<evidence type="ECO:0000259" key="1">
    <source>
        <dbReference type="PROSITE" id="PS51677"/>
    </source>
</evidence>
<dbReference type="Gene3D" id="3.20.20.370">
    <property type="entry name" value="Glycoside hydrolase/deacetylase"/>
    <property type="match status" value="1"/>
</dbReference>
<gene>
    <name evidence="2" type="ORF">N781_11965</name>
</gene>
<dbReference type="eggNOG" id="COG0726">
    <property type="taxonomic scope" value="Bacteria"/>
</dbReference>
<keyword evidence="3" id="KW-1185">Reference proteome</keyword>
<accession>A0A0A5GIP2</accession>
<dbReference type="CDD" id="cd10950">
    <property type="entry name" value="CE4_BsYlxY_like"/>
    <property type="match status" value="1"/>
</dbReference>
<dbReference type="PANTHER" id="PTHR10587">
    <property type="entry name" value="GLYCOSYL TRANSFERASE-RELATED"/>
    <property type="match status" value="1"/>
</dbReference>
<dbReference type="AlphaFoldDB" id="A0A0A5GIP2"/>
<evidence type="ECO:0000313" key="3">
    <source>
        <dbReference type="Proteomes" id="UP000030528"/>
    </source>
</evidence>
<dbReference type="InterPro" id="IPR002509">
    <property type="entry name" value="NODB_dom"/>
</dbReference>
<sequence>MRRTIVHIALFAVLVFISYEMFENPFSQQYIASIKQSTIAVQGENDPLYKEIEERAADYERPALDASIDSVWKKTPGINGRKVNIEKSYQKMKKSGEFSEDLLVYDVVKPKVHLEELSASPIYRGNPEKEMVSFLINVSWGEEHIPTILETLKEHEVKATFFVEGKWANKHVNLVKMIGEEGHVIGNHAYNHPDMNTLTNEEIRYQIEETNKILKAIIGKSPLYFAPPSGSYNNQVVQIADELGMETILWTVDTVDWKKPTTDVMVNRVLSKIHNGATILMHPTPPVANGLDVLIREIKEKEYKIGTVPSLLKEERND</sequence>
<dbReference type="GO" id="GO:0005975">
    <property type="term" value="P:carbohydrate metabolic process"/>
    <property type="evidence" value="ECO:0007669"/>
    <property type="project" value="InterPro"/>
</dbReference>
<protein>
    <recommendedName>
        <fullName evidence="1">NodB homology domain-containing protein</fullName>
    </recommendedName>
</protein>
<dbReference type="GO" id="GO:0016020">
    <property type="term" value="C:membrane"/>
    <property type="evidence" value="ECO:0007669"/>
    <property type="project" value="TreeGrafter"/>
</dbReference>
<dbReference type="RefSeq" id="WP_026799823.1">
    <property type="nucleotide sequence ID" value="NZ_AULI01000005.1"/>
</dbReference>
<dbReference type="PROSITE" id="PS51677">
    <property type="entry name" value="NODB"/>
    <property type="match status" value="1"/>
</dbReference>
<dbReference type="InterPro" id="IPR011330">
    <property type="entry name" value="Glyco_hydro/deAcase_b/a-brl"/>
</dbReference>
<proteinExistence type="predicted"/>
<reference evidence="2 3" key="1">
    <citation type="submission" date="2013-08" db="EMBL/GenBank/DDBJ databases">
        <authorList>
            <person name="Huang J."/>
            <person name="Wang G."/>
        </authorList>
    </citation>
    <scope>NUCLEOTIDE SEQUENCE [LARGE SCALE GENOMIC DNA]</scope>
    <source>
        <strain evidence="2 3">JSM 076056</strain>
    </source>
</reference>
<dbReference type="STRING" id="1385510.GCA_000425205_01375"/>
<name>A0A0A5GIP2_9BACI</name>
<dbReference type="PANTHER" id="PTHR10587:SF80">
    <property type="entry name" value="CHITOOLIGOSACCHARIDE DEACETYLASE"/>
    <property type="match status" value="1"/>
</dbReference>
<dbReference type="SUPFAM" id="SSF88713">
    <property type="entry name" value="Glycoside hydrolase/deacetylase"/>
    <property type="match status" value="1"/>
</dbReference>
<dbReference type="EMBL" id="AVPE01000003">
    <property type="protein sequence ID" value="KGX93126.1"/>
    <property type="molecule type" value="Genomic_DNA"/>
</dbReference>
<dbReference type="InterPro" id="IPR014228">
    <property type="entry name" value="Spore_polysacc_deacetyl_YlxY"/>
</dbReference>
<dbReference type="NCBIfam" id="TIGR02873">
    <property type="entry name" value="spore_ylxY"/>
    <property type="match status" value="1"/>
</dbReference>
<dbReference type="GO" id="GO:0016810">
    <property type="term" value="F:hydrolase activity, acting on carbon-nitrogen (but not peptide) bonds"/>
    <property type="evidence" value="ECO:0007669"/>
    <property type="project" value="InterPro"/>
</dbReference>
<dbReference type="Proteomes" id="UP000030528">
    <property type="component" value="Unassembled WGS sequence"/>
</dbReference>
<comment type="caution">
    <text evidence="2">The sequence shown here is derived from an EMBL/GenBank/DDBJ whole genome shotgun (WGS) entry which is preliminary data.</text>
</comment>